<evidence type="ECO:0000256" key="1">
    <source>
        <dbReference type="ARBA" id="ARBA00006479"/>
    </source>
</evidence>
<sequence>MPAERDDAPTSAPAPGSTASLRSANQRRVIRLLQQQTAGEPLTQADIARSTQLAPATVSNIVRDLTAAGMVETVMGSGRRGTTVRISRDAGLVVGIDFGHRHVRVAIGDLTGEVIADEREPIAQDHRYGDGLDRAAAMLDSLLAKLDATREDVLNIGLGLPAPITREDVVMSSAILPGWVGVNARVEAEARLGRPAHIDNDANLGALAEHRHGAGMGHPNMVFVKVSSGVGAGMILDGELFRGSHGTAGEIGHLTIDEQGPFCRCGSRGCLEAYASIGMAATALADQLPNASIDDIVAAAKNGNVSALRMFEDAGLHLGWGLAMLANLIDPSAIVVGGDMARAGDLLLDSIHIGMRRHALASVSSTTLVTRAALGDRASVIGALLLALDRTDLVPAQGLG</sequence>
<dbReference type="Pfam" id="PF12802">
    <property type="entry name" value="MarR_2"/>
    <property type="match status" value="1"/>
</dbReference>
<feature type="domain" description="HTH marR-type" evidence="3">
    <location>
        <begin position="37"/>
        <end position="73"/>
    </location>
</feature>
<keyword evidence="5" id="KW-1185">Reference proteome</keyword>
<evidence type="ECO:0000313" key="5">
    <source>
        <dbReference type="Proteomes" id="UP000754710"/>
    </source>
</evidence>
<dbReference type="PROSITE" id="PS01125">
    <property type="entry name" value="ROK"/>
    <property type="match status" value="1"/>
</dbReference>
<dbReference type="InterPro" id="IPR036388">
    <property type="entry name" value="WH-like_DNA-bd_sf"/>
</dbReference>
<dbReference type="PANTHER" id="PTHR18964">
    <property type="entry name" value="ROK (REPRESSOR, ORF, KINASE) FAMILY"/>
    <property type="match status" value="1"/>
</dbReference>
<dbReference type="InterPro" id="IPR043129">
    <property type="entry name" value="ATPase_NBD"/>
</dbReference>
<dbReference type="InterPro" id="IPR000600">
    <property type="entry name" value="ROK"/>
</dbReference>
<feature type="compositionally biased region" description="Low complexity" evidence="2">
    <location>
        <begin position="9"/>
        <end position="20"/>
    </location>
</feature>
<dbReference type="CDD" id="cd00090">
    <property type="entry name" value="HTH_ARSR"/>
    <property type="match status" value="1"/>
</dbReference>
<dbReference type="SUPFAM" id="SSF46785">
    <property type="entry name" value="Winged helix' DNA-binding domain"/>
    <property type="match status" value="1"/>
</dbReference>
<gene>
    <name evidence="4" type="ORF">K1X13_15880</name>
</gene>
<dbReference type="Pfam" id="PF00480">
    <property type="entry name" value="ROK"/>
    <property type="match status" value="1"/>
</dbReference>
<dbReference type="CDD" id="cd24076">
    <property type="entry name" value="ASKHA_ATPase_ROK_BsXylR-like"/>
    <property type="match status" value="1"/>
</dbReference>
<evidence type="ECO:0000259" key="3">
    <source>
        <dbReference type="Pfam" id="PF12802"/>
    </source>
</evidence>
<dbReference type="Gene3D" id="3.30.420.40">
    <property type="match status" value="2"/>
</dbReference>
<proteinExistence type="inferred from homology"/>
<evidence type="ECO:0000256" key="2">
    <source>
        <dbReference type="SAM" id="MobiDB-lite"/>
    </source>
</evidence>
<comment type="similarity">
    <text evidence="1">Belongs to the ROK (NagC/XylR) family.</text>
</comment>
<dbReference type="InterPro" id="IPR036390">
    <property type="entry name" value="WH_DNA-bd_sf"/>
</dbReference>
<reference evidence="4 5" key="1">
    <citation type="submission" date="2021-08" db="EMBL/GenBank/DDBJ databases">
        <title>Nocardioides bacterium WL0053 sp. nov., isolated from the sediment.</title>
        <authorList>
            <person name="Wang L."/>
            <person name="Zhang D."/>
            <person name="Zhang A."/>
        </authorList>
    </citation>
    <scope>NUCLEOTIDE SEQUENCE [LARGE SCALE GENOMIC DNA]</scope>
    <source>
        <strain evidence="4 5">WL0053</strain>
    </source>
</reference>
<dbReference type="PANTHER" id="PTHR18964:SF173">
    <property type="entry name" value="GLUCOKINASE"/>
    <property type="match status" value="1"/>
</dbReference>
<evidence type="ECO:0000313" key="4">
    <source>
        <dbReference type="EMBL" id="MBY9076312.1"/>
    </source>
</evidence>
<dbReference type="InterPro" id="IPR011991">
    <property type="entry name" value="ArsR-like_HTH"/>
</dbReference>
<dbReference type="RefSeq" id="WP_221026126.1">
    <property type="nucleotide sequence ID" value="NZ_JAIEZQ010000003.1"/>
</dbReference>
<dbReference type="InterPro" id="IPR000835">
    <property type="entry name" value="HTH_MarR-typ"/>
</dbReference>
<name>A0ABS7RRU3_9ACTN</name>
<dbReference type="SUPFAM" id="SSF53067">
    <property type="entry name" value="Actin-like ATPase domain"/>
    <property type="match status" value="1"/>
</dbReference>
<dbReference type="EMBL" id="JAIEZQ010000003">
    <property type="protein sequence ID" value="MBY9076312.1"/>
    <property type="molecule type" value="Genomic_DNA"/>
</dbReference>
<dbReference type="Proteomes" id="UP000754710">
    <property type="component" value="Unassembled WGS sequence"/>
</dbReference>
<dbReference type="InterPro" id="IPR049874">
    <property type="entry name" value="ROK_cs"/>
</dbReference>
<protein>
    <submittedName>
        <fullName evidence="4">ROK family transcriptional regulator</fullName>
    </submittedName>
</protein>
<organism evidence="4 5">
    <name type="scientific">Nocardioides jiangsuensis</name>
    <dbReference type="NCBI Taxonomy" id="2866161"/>
    <lineage>
        <taxon>Bacteria</taxon>
        <taxon>Bacillati</taxon>
        <taxon>Actinomycetota</taxon>
        <taxon>Actinomycetes</taxon>
        <taxon>Propionibacteriales</taxon>
        <taxon>Nocardioidaceae</taxon>
        <taxon>Nocardioides</taxon>
    </lineage>
</organism>
<comment type="caution">
    <text evidence="4">The sequence shown here is derived from an EMBL/GenBank/DDBJ whole genome shotgun (WGS) entry which is preliminary data.</text>
</comment>
<dbReference type="Gene3D" id="1.10.10.10">
    <property type="entry name" value="Winged helix-like DNA-binding domain superfamily/Winged helix DNA-binding domain"/>
    <property type="match status" value="1"/>
</dbReference>
<accession>A0ABS7RRU3</accession>
<feature type="region of interest" description="Disordered" evidence="2">
    <location>
        <begin position="1"/>
        <end position="24"/>
    </location>
</feature>